<dbReference type="InterPro" id="IPR029055">
    <property type="entry name" value="Ntn_hydrolases_N"/>
</dbReference>
<feature type="binding site" evidence="4">
    <location>
        <begin position="470"/>
        <end position="471"/>
    </location>
    <ligand>
        <name>L-glutamate</name>
        <dbReference type="ChEBI" id="CHEBI:29985"/>
    </ligand>
</feature>
<dbReference type="FunFam" id="1.10.246.130:FF:000002">
    <property type="entry name" value="glutathione hydrolase 1 proenzyme"/>
    <property type="match status" value="1"/>
</dbReference>
<accession>A0A9W3AGT3</accession>
<evidence type="ECO:0000313" key="7">
    <source>
        <dbReference type="RefSeq" id="XP_055886404.1"/>
    </source>
</evidence>
<dbReference type="InterPro" id="IPR000101">
    <property type="entry name" value="GGT_peptidase"/>
</dbReference>
<protein>
    <submittedName>
        <fullName evidence="7">Glutathione hydrolase 1 proenzyme-like isoform X1</fullName>
    </submittedName>
</protein>
<keyword evidence="5" id="KW-0472">Membrane</keyword>
<dbReference type="PRINTS" id="PR01210">
    <property type="entry name" value="GGTRANSPTASE"/>
</dbReference>
<dbReference type="OMA" id="DMREYTA"/>
<feature type="binding site" evidence="4">
    <location>
        <position position="442"/>
    </location>
    <ligand>
        <name>L-glutamate</name>
        <dbReference type="ChEBI" id="CHEBI:29985"/>
    </ligand>
</feature>
<evidence type="ECO:0000313" key="6">
    <source>
        <dbReference type="Proteomes" id="UP001165740"/>
    </source>
</evidence>
<dbReference type="Gene3D" id="3.60.20.40">
    <property type="match status" value="1"/>
</dbReference>
<feature type="binding site" evidence="4">
    <location>
        <begin position="418"/>
        <end position="420"/>
    </location>
    <ligand>
        <name>L-glutamate</name>
        <dbReference type="ChEBI" id="CHEBI:29985"/>
    </ligand>
</feature>
<dbReference type="PANTHER" id="PTHR11686:SF9">
    <property type="entry name" value="RE13973P"/>
    <property type="match status" value="1"/>
</dbReference>
<dbReference type="InterPro" id="IPR043138">
    <property type="entry name" value="GGT_lsub"/>
</dbReference>
<feature type="active site" description="Nucleophile" evidence="3">
    <location>
        <position position="400"/>
    </location>
</feature>
<dbReference type="PROSITE" id="PS00462">
    <property type="entry name" value="G_GLU_TRANSPEPTIDASE"/>
    <property type="match status" value="1"/>
</dbReference>
<dbReference type="SUPFAM" id="SSF56235">
    <property type="entry name" value="N-terminal nucleophile aminohydrolases (Ntn hydrolases)"/>
    <property type="match status" value="1"/>
</dbReference>
<dbReference type="Gene3D" id="1.10.246.130">
    <property type="match status" value="1"/>
</dbReference>
<dbReference type="GO" id="GO:0005886">
    <property type="term" value="C:plasma membrane"/>
    <property type="evidence" value="ECO:0007669"/>
    <property type="project" value="TreeGrafter"/>
</dbReference>
<name>A0A9W3AGT3_BIOGL</name>
<dbReference type="InterPro" id="IPR043137">
    <property type="entry name" value="GGT_ssub_C"/>
</dbReference>
<evidence type="ECO:0000256" key="4">
    <source>
        <dbReference type="PIRSR" id="PIRSR600101-2"/>
    </source>
</evidence>
<dbReference type="PANTHER" id="PTHR11686">
    <property type="entry name" value="GAMMA GLUTAMYL TRANSPEPTIDASE"/>
    <property type="match status" value="1"/>
</dbReference>
<dbReference type="GeneID" id="106052255"/>
<keyword evidence="2" id="KW-0800">Toxin</keyword>
<dbReference type="NCBIfam" id="TIGR00066">
    <property type="entry name" value="g_glut_trans"/>
    <property type="match status" value="1"/>
</dbReference>
<evidence type="ECO:0000256" key="5">
    <source>
        <dbReference type="SAM" id="Phobius"/>
    </source>
</evidence>
<comment type="similarity">
    <text evidence="1">Belongs to the gamma-glutamyltransferase family.</text>
</comment>
<gene>
    <name evidence="7" type="primary">LOC106052255</name>
</gene>
<evidence type="ECO:0000256" key="2">
    <source>
        <dbReference type="ARBA" id="ARBA00084097"/>
    </source>
</evidence>
<organism evidence="6 7">
    <name type="scientific">Biomphalaria glabrata</name>
    <name type="common">Bloodfluke planorb</name>
    <name type="synonym">Freshwater snail</name>
    <dbReference type="NCBI Taxonomy" id="6526"/>
    <lineage>
        <taxon>Eukaryota</taxon>
        <taxon>Metazoa</taxon>
        <taxon>Spiralia</taxon>
        <taxon>Lophotrochozoa</taxon>
        <taxon>Mollusca</taxon>
        <taxon>Gastropoda</taxon>
        <taxon>Heterobranchia</taxon>
        <taxon>Euthyneura</taxon>
        <taxon>Panpulmonata</taxon>
        <taxon>Hygrophila</taxon>
        <taxon>Lymnaeoidea</taxon>
        <taxon>Planorbidae</taxon>
        <taxon>Biomphalaria</taxon>
    </lineage>
</organism>
<feature type="binding site" evidence="4">
    <location>
        <position position="125"/>
    </location>
    <ligand>
        <name>L-glutamate</name>
        <dbReference type="ChEBI" id="CHEBI:29985"/>
    </ligand>
</feature>
<keyword evidence="5" id="KW-0812">Transmembrane</keyword>
<sequence>MTFTRPTKNKRLLVAILVGALIVGVGLAFGLAMGLRKDNENNSGTKTPVYKSATQAYKHATVVADSKVSSDIGNNILKKKGNAIDAAVATLLATGVLSAHSAGIGGGSFFVIYHKDHGWHSVDSREAAPAASTKDMFILPENRKKSMYGGMAIGVPGEVKGLYEVHRRFGKVPWREIVMPTVKLCLEGAPLTKALHHALSRLQSDEDKNKFLPYFDHNRNVKPIGSLIQLPKLAKTFQAIADDPLSFYNGSLASDIVADIKEAGGIIEVEDLENYTLKWDKPTEMHLPGDYCVYSVPPPGSGPVLSYILNILSGYNFGPESIATDEDTILTHHRIIEAMKFAYGKRTELGDSNFIDVKEDVEQMTSLEYGERTRQRIDDDITNETNYYQPTSYINNDAGTAHISVVDVEGNAVSVTSTINTYFGSRVRGNRTGIIFNNEMDDFSTPNSPNYFGLPASEANFIRPGKRPMSSMCPAILWDKKSKRIKLVTGAAGGSKITSATALNIIDVLWFGMPLPASIDRPRLHHQLMPPELVVEKDYPETILNGLRAKGHVTKNMVGYSVIQAVDVLENGIIGTADFRKGGEPSGY</sequence>
<dbReference type="GO" id="GO:0006751">
    <property type="term" value="P:glutathione catabolic process"/>
    <property type="evidence" value="ECO:0007669"/>
    <property type="project" value="InterPro"/>
</dbReference>
<keyword evidence="2" id="KW-1199">Hemostasis impairing toxin</keyword>
<dbReference type="Pfam" id="PF01019">
    <property type="entry name" value="G_glu_transpept"/>
    <property type="match status" value="1"/>
</dbReference>
<dbReference type="Proteomes" id="UP001165740">
    <property type="component" value="Chromosome 5"/>
</dbReference>
<dbReference type="GO" id="GO:0036374">
    <property type="term" value="F:glutathione hydrolase activity"/>
    <property type="evidence" value="ECO:0007669"/>
    <property type="project" value="InterPro"/>
</dbReference>
<reference evidence="7" key="1">
    <citation type="submission" date="2025-08" db="UniProtKB">
        <authorList>
            <consortium name="RefSeq"/>
        </authorList>
    </citation>
    <scope>IDENTIFICATION</scope>
</reference>
<proteinExistence type="inferred from homology"/>
<dbReference type="RefSeq" id="XP_055886404.1">
    <property type="nucleotide sequence ID" value="XM_056030429.1"/>
</dbReference>
<feature type="transmembrane region" description="Helical" evidence="5">
    <location>
        <begin position="12"/>
        <end position="35"/>
    </location>
</feature>
<evidence type="ECO:0000256" key="3">
    <source>
        <dbReference type="PIRSR" id="PIRSR600101-1"/>
    </source>
</evidence>
<keyword evidence="5" id="KW-1133">Transmembrane helix</keyword>
<evidence type="ECO:0000256" key="1">
    <source>
        <dbReference type="ARBA" id="ARBA00009381"/>
    </source>
</evidence>
<dbReference type="InterPro" id="IPR055262">
    <property type="entry name" value="GGT_CS"/>
</dbReference>
<dbReference type="OrthoDB" id="1081007at2759"/>
<dbReference type="AlphaFoldDB" id="A0A9W3AGT3"/>
<feature type="binding site" evidence="4">
    <location>
        <position position="494"/>
    </location>
    <ligand>
        <name>L-glutamate</name>
        <dbReference type="ChEBI" id="CHEBI:29985"/>
    </ligand>
</feature>
<keyword evidence="6" id="KW-1185">Reference proteome</keyword>
<dbReference type="FunFam" id="3.60.20.40:FF:000001">
    <property type="entry name" value="Gamma-glutamyltranspeptidase 1"/>
    <property type="match status" value="1"/>
</dbReference>
<keyword evidence="2" id="KW-1202">Platelet aggregation activating toxin</keyword>